<evidence type="ECO:0000256" key="4">
    <source>
        <dbReference type="ARBA" id="ARBA00022729"/>
    </source>
</evidence>
<dbReference type="OrthoDB" id="75169at2759"/>
<evidence type="ECO:0000256" key="2">
    <source>
        <dbReference type="ARBA" id="ARBA00022622"/>
    </source>
</evidence>
<keyword evidence="2" id="KW-0336">GPI-anchor</keyword>
<dbReference type="AlphaFoldDB" id="A0A9P0FPR2"/>
<dbReference type="GO" id="GO:0030431">
    <property type="term" value="P:sleep"/>
    <property type="evidence" value="ECO:0007669"/>
    <property type="project" value="InterPro"/>
</dbReference>
<keyword evidence="5" id="KW-1133">Transmembrane helix</keyword>
<evidence type="ECO:0008006" key="12">
    <source>
        <dbReference type="Google" id="ProtNLM"/>
    </source>
</evidence>
<keyword evidence="8" id="KW-0449">Lipoprotein</keyword>
<reference evidence="10" key="1">
    <citation type="submission" date="2021-12" db="EMBL/GenBank/DDBJ databases">
        <authorList>
            <person name="King R."/>
        </authorList>
    </citation>
    <scope>NUCLEOTIDE SEQUENCE</scope>
</reference>
<protein>
    <recommendedName>
        <fullName evidence="12">Protein sleepless</fullName>
    </recommendedName>
</protein>
<dbReference type="PANTHER" id="PTHR33562:SF30">
    <property type="entry name" value="LD40063P"/>
    <property type="match status" value="1"/>
</dbReference>
<feature type="chain" id="PRO_5040168152" description="Protein sleepless" evidence="9">
    <location>
        <begin position="23"/>
        <end position="165"/>
    </location>
</feature>
<dbReference type="Pfam" id="PF17064">
    <property type="entry name" value="QVR"/>
    <property type="match status" value="1"/>
</dbReference>
<dbReference type="PANTHER" id="PTHR33562">
    <property type="entry name" value="ATILLA, ISOFORM B-RELATED-RELATED"/>
    <property type="match status" value="1"/>
</dbReference>
<evidence type="ECO:0000313" key="11">
    <source>
        <dbReference type="Proteomes" id="UP001154078"/>
    </source>
</evidence>
<feature type="signal peptide" evidence="9">
    <location>
        <begin position="1"/>
        <end position="22"/>
    </location>
</feature>
<keyword evidence="4 9" id="KW-0732">Signal</keyword>
<keyword evidence="11" id="KW-1185">Reference proteome</keyword>
<dbReference type="InterPro" id="IPR050975">
    <property type="entry name" value="Sleep_regulator"/>
</dbReference>
<proteinExistence type="predicted"/>
<dbReference type="GO" id="GO:0032222">
    <property type="term" value="P:regulation of synaptic transmission, cholinergic"/>
    <property type="evidence" value="ECO:0007669"/>
    <property type="project" value="InterPro"/>
</dbReference>
<keyword evidence="6" id="KW-0472">Membrane</keyword>
<evidence type="ECO:0000256" key="7">
    <source>
        <dbReference type="ARBA" id="ARBA00023180"/>
    </source>
</evidence>
<evidence type="ECO:0000256" key="5">
    <source>
        <dbReference type="ARBA" id="ARBA00022989"/>
    </source>
</evidence>
<keyword evidence="7" id="KW-0325">Glycoprotein</keyword>
<sequence>MNSQVLVAFFGVILALVKNGDALQCWKCSSEMDVTCRDYFNVTKIMQTRRYFDNINYGNRQQQPITNDPHLELCDDRFTTSYDKTNVCLKTIHTTPNGMQVVNRKCMLVNKDLKSGACPQELTQRGQSLDYCLTCNYDGCNAATGLKTTLLSSLIPVALMLFFRK</sequence>
<keyword evidence="3" id="KW-0812">Transmembrane</keyword>
<dbReference type="Proteomes" id="UP001154078">
    <property type="component" value="Chromosome 9"/>
</dbReference>
<name>A0A9P0FPR2_BRAAE</name>
<evidence type="ECO:0000256" key="3">
    <source>
        <dbReference type="ARBA" id="ARBA00022692"/>
    </source>
</evidence>
<dbReference type="InterPro" id="IPR031424">
    <property type="entry name" value="QVR-like"/>
</dbReference>
<comment type="subcellular location">
    <subcellularLocation>
        <location evidence="1">Membrane</location>
        <topology evidence="1">Lipid-anchor</topology>
        <topology evidence="1">GPI-anchor</topology>
    </subcellularLocation>
</comment>
<evidence type="ECO:0000256" key="9">
    <source>
        <dbReference type="SAM" id="SignalP"/>
    </source>
</evidence>
<dbReference type="GO" id="GO:0098552">
    <property type="term" value="C:side of membrane"/>
    <property type="evidence" value="ECO:0007669"/>
    <property type="project" value="UniProtKB-KW"/>
</dbReference>
<gene>
    <name evidence="10" type="ORF">MELIAE_LOCUS12758</name>
</gene>
<dbReference type="EMBL" id="OV121140">
    <property type="protein sequence ID" value="CAH0564142.1"/>
    <property type="molecule type" value="Genomic_DNA"/>
</dbReference>
<evidence type="ECO:0000256" key="8">
    <source>
        <dbReference type="ARBA" id="ARBA00023288"/>
    </source>
</evidence>
<evidence type="ECO:0000313" key="10">
    <source>
        <dbReference type="EMBL" id="CAH0564142.1"/>
    </source>
</evidence>
<organism evidence="10 11">
    <name type="scientific">Brassicogethes aeneus</name>
    <name type="common">Rape pollen beetle</name>
    <name type="synonym">Meligethes aeneus</name>
    <dbReference type="NCBI Taxonomy" id="1431903"/>
    <lineage>
        <taxon>Eukaryota</taxon>
        <taxon>Metazoa</taxon>
        <taxon>Ecdysozoa</taxon>
        <taxon>Arthropoda</taxon>
        <taxon>Hexapoda</taxon>
        <taxon>Insecta</taxon>
        <taxon>Pterygota</taxon>
        <taxon>Neoptera</taxon>
        <taxon>Endopterygota</taxon>
        <taxon>Coleoptera</taxon>
        <taxon>Polyphaga</taxon>
        <taxon>Cucujiformia</taxon>
        <taxon>Nitidulidae</taxon>
        <taxon>Meligethinae</taxon>
        <taxon>Brassicogethes</taxon>
    </lineage>
</organism>
<evidence type="ECO:0000256" key="6">
    <source>
        <dbReference type="ARBA" id="ARBA00023136"/>
    </source>
</evidence>
<accession>A0A9P0FPR2</accession>
<evidence type="ECO:0000256" key="1">
    <source>
        <dbReference type="ARBA" id="ARBA00004589"/>
    </source>
</evidence>